<protein>
    <recommendedName>
        <fullName evidence="4">Methyl-accepting chemotaxis protein</fullName>
    </recommendedName>
</protein>
<keyword evidence="3" id="KW-1185">Reference proteome</keyword>
<organism evidence="2 3">
    <name type="scientific">Virgibacillus tibetensis</name>
    <dbReference type="NCBI Taxonomy" id="3042313"/>
    <lineage>
        <taxon>Bacteria</taxon>
        <taxon>Bacillati</taxon>
        <taxon>Bacillota</taxon>
        <taxon>Bacilli</taxon>
        <taxon>Bacillales</taxon>
        <taxon>Bacillaceae</taxon>
        <taxon>Virgibacillus</taxon>
    </lineage>
</organism>
<keyword evidence="1" id="KW-0175">Coiled coil</keyword>
<comment type="caution">
    <text evidence="2">The sequence shown here is derived from an EMBL/GenBank/DDBJ whole genome shotgun (WGS) entry which is preliminary data.</text>
</comment>
<evidence type="ECO:0000256" key="1">
    <source>
        <dbReference type="SAM" id="Coils"/>
    </source>
</evidence>
<gene>
    <name evidence="2" type="ORF">QGM71_14075</name>
</gene>
<evidence type="ECO:0000313" key="3">
    <source>
        <dbReference type="Proteomes" id="UP001335737"/>
    </source>
</evidence>
<reference evidence="2 3" key="1">
    <citation type="journal article" date="2024" name="Int. J. Syst. Evol. Microbiol.">
        <title>Virgibacillus tibetensis sp. nov., isolated from salt lake on the Tibetan Plateau of China.</title>
        <authorList>
            <person name="Phurbu D."/>
            <person name="Liu Z.-X."/>
            <person name="Wang R."/>
            <person name="Zheng Y.-Y."/>
            <person name="Liu H.-C."/>
            <person name="Zhou Y.-G."/>
            <person name="Yu Y.-J."/>
            <person name="Li A.-H."/>
        </authorList>
    </citation>
    <scope>NUCLEOTIDE SEQUENCE [LARGE SCALE GENOMIC DNA]</scope>
    <source>
        <strain evidence="2 3">C22-A2</strain>
    </source>
</reference>
<proteinExistence type="predicted"/>
<dbReference type="RefSeq" id="WP_327608191.1">
    <property type="nucleotide sequence ID" value="NZ_JARZFX010000007.1"/>
</dbReference>
<dbReference type="EMBL" id="JARZFX010000007">
    <property type="protein sequence ID" value="MEC5424624.1"/>
    <property type="molecule type" value="Genomic_DNA"/>
</dbReference>
<feature type="coiled-coil region" evidence="1">
    <location>
        <begin position="58"/>
        <end position="92"/>
    </location>
</feature>
<evidence type="ECO:0008006" key="4">
    <source>
        <dbReference type="Google" id="ProtNLM"/>
    </source>
</evidence>
<name>A0ABU6KJR1_9BACI</name>
<evidence type="ECO:0000313" key="2">
    <source>
        <dbReference type="EMBL" id="MEC5424624.1"/>
    </source>
</evidence>
<dbReference type="Proteomes" id="UP001335737">
    <property type="component" value="Unassembled WGS sequence"/>
</dbReference>
<accession>A0ABU6KJR1</accession>
<sequence length="98" mass="10543">MVVGNLEKTGDVNSAFAELANYLSQLHTQFLSFENLAVAVKDNSTLVDSSTSELAAIIEEASASLEEMSATVENLNRQNQQIGLEMEDTEAVANTMTS</sequence>